<organism evidence="1 3">
    <name type="scientific">Didymodactylos carnosus</name>
    <dbReference type="NCBI Taxonomy" id="1234261"/>
    <lineage>
        <taxon>Eukaryota</taxon>
        <taxon>Metazoa</taxon>
        <taxon>Spiralia</taxon>
        <taxon>Gnathifera</taxon>
        <taxon>Rotifera</taxon>
        <taxon>Eurotatoria</taxon>
        <taxon>Bdelloidea</taxon>
        <taxon>Philodinida</taxon>
        <taxon>Philodinidae</taxon>
        <taxon>Didymodactylos</taxon>
    </lineage>
</organism>
<sequence length="70" mass="8188">ALINTLLDKFRLVDAQAQISDVVTLFGFQRYEFLLECLKQLQSLEKYAKIDLITVTQEAIQFDKHQLTRD</sequence>
<dbReference type="AlphaFoldDB" id="A0A8S2EGJ7"/>
<accession>A0A8S2EGJ7</accession>
<dbReference type="Proteomes" id="UP000682733">
    <property type="component" value="Unassembled WGS sequence"/>
</dbReference>
<comment type="caution">
    <text evidence="1">The sequence shown here is derived from an EMBL/GenBank/DDBJ whole genome shotgun (WGS) entry which is preliminary data.</text>
</comment>
<dbReference type="EMBL" id="CAJNOK010012953">
    <property type="protein sequence ID" value="CAF1174861.1"/>
    <property type="molecule type" value="Genomic_DNA"/>
</dbReference>
<proteinExistence type="predicted"/>
<evidence type="ECO:0000313" key="1">
    <source>
        <dbReference type="EMBL" id="CAF1174861.1"/>
    </source>
</evidence>
<dbReference type="Proteomes" id="UP000677228">
    <property type="component" value="Unassembled WGS sequence"/>
</dbReference>
<evidence type="ECO:0000313" key="3">
    <source>
        <dbReference type="Proteomes" id="UP000677228"/>
    </source>
</evidence>
<reference evidence="1" key="1">
    <citation type="submission" date="2021-02" db="EMBL/GenBank/DDBJ databases">
        <authorList>
            <person name="Nowell W R."/>
        </authorList>
    </citation>
    <scope>NUCLEOTIDE SEQUENCE</scope>
</reference>
<name>A0A8S2EGJ7_9BILA</name>
<protein>
    <submittedName>
        <fullName evidence="1">Uncharacterized protein</fullName>
    </submittedName>
</protein>
<dbReference type="EMBL" id="CAJOBA010034478">
    <property type="protein sequence ID" value="CAF3986127.1"/>
    <property type="molecule type" value="Genomic_DNA"/>
</dbReference>
<feature type="non-terminal residue" evidence="1">
    <location>
        <position position="1"/>
    </location>
</feature>
<gene>
    <name evidence="1" type="ORF">OVA965_LOCUS22759</name>
    <name evidence="2" type="ORF">TMI583_LOCUS23475</name>
</gene>
<evidence type="ECO:0000313" key="2">
    <source>
        <dbReference type="EMBL" id="CAF3986127.1"/>
    </source>
</evidence>